<feature type="non-terminal residue" evidence="1">
    <location>
        <position position="1"/>
    </location>
</feature>
<evidence type="ECO:0000313" key="2">
    <source>
        <dbReference type="Proteomes" id="UP000838412"/>
    </source>
</evidence>
<comment type="caution">
    <text evidence="1">The sequence shown here is derived from an EMBL/GenBank/DDBJ whole genome shotgun (WGS) entry which is preliminary data.</text>
</comment>
<dbReference type="PANTHER" id="PTHR46704:SF1">
    <property type="entry name" value="TELOMERE LENGTH REGULATION PROTEIN TEL2 HOMOLOG"/>
    <property type="match status" value="1"/>
</dbReference>
<dbReference type="OrthoDB" id="5961709at2759"/>
<dbReference type="AlphaFoldDB" id="A0A8S4MNS4"/>
<reference evidence="1" key="1">
    <citation type="submission" date="2022-01" db="EMBL/GenBank/DDBJ databases">
        <authorList>
            <person name="Braso-Vives M."/>
        </authorList>
    </citation>
    <scope>NUCLEOTIDE SEQUENCE</scope>
</reference>
<sequence>RLPGEFSDTVIRLGGFHVALNYLSLLGKQYKGSGLDDLLLESGVYGSSTTRILLEGKSYNRGVRAHKLTMEVMLRLQWQAYMRSIVPGGGDIPPEVEEEVSAFQLAYEKASDLSDPMKSLQMAMPALMRKFEHFKSSMKAKSYLFAFWDEYVSMVLLLLQFIKAERSGDWPLHLSATARMVPCYNSMDRTNYARWLPVYLADMRQLQEKHPQVHHAFMTGEHAIARSNQPFAKVWTDMALEQSINLDSKTSGGVVGISQKPGALERWFLTVHERAAMATALKQMLGMADSDLVATHKDAREGRLKRDEEDVQKMTNMFEGLMTNPFHVEDSEGDIHPLINFATGVVMPEDTTVRLINAYEIGLEQCRTFVRQRLDSNEVGFWDPLPHLNIKTFASISQTRRMTTNDKIVTISADRDLFGRLVIAARSRHIDLKGLLSHELCAVPLSMVHTDGTMRKTCKSALLSELEKEVQVHARLPVACQMPTSYIIDGMAMIQAVGAGGTAFFGDLAILHYRLLTSNFVQYCHRVDVVFDQYNKMSIKDGERLRRVRQSSFEVKIQGPTTPIPKQWKKYVANPKNKANLSAYLTQTFCELGMNQLLPGQKMILGGGCEDGERAVLVTNNHMEDLKSLYSDHEEADTRMLLHVQHAARECRRVVVNSPDTDVAVICTSFCSELQCEELWFRTGVKDKARFIPIHNLSRSLGQPLCRALPAFHAITGCDSTASFAGIGKKKAWSILCQNPEHQSNLANFGHDPEMEEECFRNSENFVCDLYQTGKAPCSVDDMRYFIFCQKRQRNEVLPPTSDSLRQHLQRSTFQTCLWRRALKAMQNMPQPDGRGWEERGTVLAPVLMTKDPAPKSLVELVACGCTTSCRRANCSCRVHSLACTEACKCMGNDDCQNPNKLMETTSSFQDINME</sequence>
<dbReference type="Proteomes" id="UP000838412">
    <property type="component" value="Unassembled WGS sequence"/>
</dbReference>
<gene>
    <name evidence="1" type="primary">Hypp9663</name>
    <name evidence="1" type="ORF">BLAG_LOCUS26263</name>
</gene>
<dbReference type="PANTHER" id="PTHR46704">
    <property type="entry name" value="CXC DOMAIN-CONTAINING PROTEIN-RELATED"/>
    <property type="match status" value="1"/>
</dbReference>
<name>A0A8S4MNS4_BRALA</name>
<proteinExistence type="predicted"/>
<organism evidence="1 2">
    <name type="scientific">Branchiostoma lanceolatum</name>
    <name type="common">Common lancelet</name>
    <name type="synonym">Amphioxus lanceolatum</name>
    <dbReference type="NCBI Taxonomy" id="7740"/>
    <lineage>
        <taxon>Eukaryota</taxon>
        <taxon>Metazoa</taxon>
        <taxon>Chordata</taxon>
        <taxon>Cephalochordata</taxon>
        <taxon>Leptocardii</taxon>
        <taxon>Amphioxiformes</taxon>
        <taxon>Branchiostomatidae</taxon>
        <taxon>Branchiostoma</taxon>
    </lineage>
</organism>
<protein>
    <submittedName>
        <fullName evidence="1">Hypp9663 protein</fullName>
    </submittedName>
</protein>
<keyword evidence="2" id="KW-1185">Reference proteome</keyword>
<dbReference type="EMBL" id="CAKMNS010000353">
    <property type="protein sequence ID" value="CAH1277494.1"/>
    <property type="molecule type" value="Genomic_DNA"/>
</dbReference>
<accession>A0A8S4MNS4</accession>
<evidence type="ECO:0000313" key="1">
    <source>
        <dbReference type="EMBL" id="CAH1277494.1"/>
    </source>
</evidence>